<accession>A0A1D6GP69</accession>
<feature type="compositionally biased region" description="Low complexity" evidence="1">
    <location>
        <begin position="418"/>
        <end position="431"/>
    </location>
</feature>
<feature type="compositionally biased region" description="Pro residues" evidence="1">
    <location>
        <begin position="364"/>
        <end position="378"/>
    </location>
</feature>
<proteinExistence type="predicted"/>
<feature type="compositionally biased region" description="Polar residues" evidence="1">
    <location>
        <begin position="19"/>
        <end position="36"/>
    </location>
</feature>
<feature type="region of interest" description="Disordered" evidence="1">
    <location>
        <begin position="1"/>
        <end position="36"/>
    </location>
</feature>
<organism evidence="2">
    <name type="scientific">Zea mays</name>
    <name type="common">Maize</name>
    <dbReference type="NCBI Taxonomy" id="4577"/>
    <lineage>
        <taxon>Eukaryota</taxon>
        <taxon>Viridiplantae</taxon>
        <taxon>Streptophyta</taxon>
        <taxon>Embryophyta</taxon>
        <taxon>Tracheophyta</taxon>
        <taxon>Spermatophyta</taxon>
        <taxon>Magnoliopsida</taxon>
        <taxon>Liliopsida</taxon>
        <taxon>Poales</taxon>
        <taxon>Poaceae</taxon>
        <taxon>PACMAD clade</taxon>
        <taxon>Panicoideae</taxon>
        <taxon>Andropogonodae</taxon>
        <taxon>Andropogoneae</taxon>
        <taxon>Tripsacinae</taxon>
        <taxon>Zea</taxon>
    </lineage>
</organism>
<dbReference type="EMBL" id="CM000781">
    <property type="protein sequence ID" value="AQK64982.1"/>
    <property type="molecule type" value="Genomic_DNA"/>
</dbReference>
<evidence type="ECO:0000256" key="1">
    <source>
        <dbReference type="SAM" id="MobiDB-lite"/>
    </source>
</evidence>
<feature type="compositionally biased region" description="Polar residues" evidence="1">
    <location>
        <begin position="347"/>
        <end position="357"/>
    </location>
</feature>
<feature type="compositionally biased region" description="Low complexity" evidence="1">
    <location>
        <begin position="78"/>
        <end position="140"/>
    </location>
</feature>
<feature type="compositionally biased region" description="Pro residues" evidence="1">
    <location>
        <begin position="402"/>
        <end position="417"/>
    </location>
</feature>
<feature type="compositionally biased region" description="Polar residues" evidence="1">
    <location>
        <begin position="467"/>
        <end position="479"/>
    </location>
</feature>
<feature type="compositionally biased region" description="Pro residues" evidence="1">
    <location>
        <begin position="141"/>
        <end position="162"/>
    </location>
</feature>
<feature type="compositionally biased region" description="Basic residues" evidence="1">
    <location>
        <begin position="1"/>
        <end position="12"/>
    </location>
</feature>
<feature type="region of interest" description="Disordered" evidence="1">
    <location>
        <begin position="216"/>
        <end position="255"/>
    </location>
</feature>
<reference evidence="2" key="1">
    <citation type="submission" date="2015-12" db="EMBL/GenBank/DDBJ databases">
        <title>Update maize B73 reference genome by single molecule sequencing technologies.</title>
        <authorList>
            <consortium name="Maize Genome Sequencing Project"/>
            <person name="Ware D."/>
        </authorList>
    </citation>
    <scope>NUCLEOTIDE SEQUENCE</scope>
    <source>
        <tissue evidence="2">Seedling</tissue>
    </source>
</reference>
<feature type="region of interest" description="Disordered" evidence="1">
    <location>
        <begin position="73"/>
        <end position="172"/>
    </location>
</feature>
<dbReference type="ExpressionAtlas" id="A0A1D6GP69">
    <property type="expression patterns" value="baseline and differential"/>
</dbReference>
<feature type="region of interest" description="Disordered" evidence="1">
    <location>
        <begin position="454"/>
        <end position="492"/>
    </location>
</feature>
<gene>
    <name evidence="2" type="ORF">ZEAMMB73_Zm00001d013989</name>
</gene>
<evidence type="ECO:0000313" key="2">
    <source>
        <dbReference type="EMBL" id="AQK64982.1"/>
    </source>
</evidence>
<feature type="compositionally biased region" description="Low complexity" evidence="1">
    <location>
        <begin position="305"/>
        <end position="323"/>
    </location>
</feature>
<name>A0A1D6GP69_MAIZE</name>
<feature type="region of interest" description="Disordered" evidence="1">
    <location>
        <begin position="299"/>
        <end position="431"/>
    </location>
</feature>
<sequence>MPARKASSKKAALRPTGQLEKSNSYPSLFHGSTSTPDYAAFSPARAKYTTLRFHKTLGPNHLPNMATLASAVSDVGVEEPSPAKAADPKEPAAAVEEPAAAAAELAGASIPSPVAAADAGDASSGPALATTPPASPATSAAPPPVSPAPLVSPAPPAEPGPPRSQFAGSLSYIAPGTPSPSAAFSYNVLPRAPPAPQVGGAAASLQPCSSPGANLAGPISRFVPPGSLQPPTPGHITRPSTAFPGSMAPNPPGSIQLPFSVPRPSNIPFGAIAQQGSSDINNLKSDSPRAPEVTPQAMQLSTGMPSKSPSTIASASGSPSIPIQTLTNSSVPPRPEVFGATRPSVPAQPSATVSNPTGFLGRPIVPPAAPLPQTPPPIATQGGTPQNSQRPFYPSYPSGPGIVPPQPLWPHPHPPQPTGFQQPPFQYYPAGPVGSLGRPITGASAATMAFANVQPPGVSTGGDRKVQASTNAGSEQSTHAAAEPDSTGNIFT</sequence>
<protein>
    <submittedName>
        <fullName evidence="2">Pre-mRNA-processing protein 40C</fullName>
    </submittedName>
</protein>
<dbReference type="AlphaFoldDB" id="A0A1D6GP69"/>